<name>A0A3B1D3E6_9ZZZZ</name>
<dbReference type="InterPro" id="IPR036061">
    <property type="entry name" value="CheW-like_dom_sf"/>
</dbReference>
<protein>
    <recommendedName>
        <fullName evidence="2">histidine kinase</fullName>
        <ecNumber evidence="2">2.7.13.3</ecNumber>
    </recommendedName>
</protein>
<dbReference type="EC" id="2.7.13.3" evidence="2"/>
<dbReference type="InterPro" id="IPR037006">
    <property type="entry name" value="CheA-like_homodim_sf"/>
</dbReference>
<dbReference type="InterPro" id="IPR002545">
    <property type="entry name" value="CheW-lke_dom"/>
</dbReference>
<dbReference type="InterPro" id="IPR051315">
    <property type="entry name" value="Bact_Chemotaxis_CheA"/>
</dbReference>
<dbReference type="Pfam" id="PF01584">
    <property type="entry name" value="CheW"/>
    <property type="match status" value="1"/>
</dbReference>
<keyword evidence="4" id="KW-0808">Transferase</keyword>
<dbReference type="GO" id="GO:0006935">
    <property type="term" value="P:chemotaxis"/>
    <property type="evidence" value="ECO:0007669"/>
    <property type="project" value="InterPro"/>
</dbReference>
<dbReference type="InterPro" id="IPR036097">
    <property type="entry name" value="HisK_dim/P_sf"/>
</dbReference>
<evidence type="ECO:0000256" key="5">
    <source>
        <dbReference type="ARBA" id="ARBA00022777"/>
    </source>
</evidence>
<dbReference type="SMART" id="SM00260">
    <property type="entry name" value="CheW"/>
    <property type="match status" value="1"/>
</dbReference>
<keyword evidence="5 8" id="KW-0418">Kinase</keyword>
<dbReference type="PROSITE" id="PS50851">
    <property type="entry name" value="CHEW"/>
    <property type="match status" value="1"/>
</dbReference>
<dbReference type="SUPFAM" id="SSF47384">
    <property type="entry name" value="Homodimeric domain of signal transducing histidine kinase"/>
    <property type="match status" value="1"/>
</dbReference>
<dbReference type="FunFam" id="3.30.565.10:FF:000016">
    <property type="entry name" value="Chemotaxis protein CheA, putative"/>
    <property type="match status" value="1"/>
</dbReference>
<dbReference type="CDD" id="cd00731">
    <property type="entry name" value="CheA_reg"/>
    <property type="match status" value="1"/>
</dbReference>
<gene>
    <name evidence="8" type="ORF">MNBD_NITROSPIRAE03-81</name>
</gene>
<dbReference type="InterPro" id="IPR005467">
    <property type="entry name" value="His_kinase_dom"/>
</dbReference>
<dbReference type="AlphaFoldDB" id="A0A3B1D3E6"/>
<dbReference type="SMART" id="SM00387">
    <property type="entry name" value="HATPase_c"/>
    <property type="match status" value="1"/>
</dbReference>
<dbReference type="GO" id="GO:0000155">
    <property type="term" value="F:phosphorelay sensor kinase activity"/>
    <property type="evidence" value="ECO:0007669"/>
    <property type="project" value="InterPro"/>
</dbReference>
<organism evidence="8">
    <name type="scientific">hydrothermal vent metagenome</name>
    <dbReference type="NCBI Taxonomy" id="652676"/>
    <lineage>
        <taxon>unclassified sequences</taxon>
        <taxon>metagenomes</taxon>
        <taxon>ecological metagenomes</taxon>
    </lineage>
</organism>
<sequence length="490" mass="54549">MNAVFSLDDFDKSLSELTEKIKKEGELISTLPTSEDMPPDSIGFKLLFASDKNPDSLKAALGMAPEQITGSKPEKATAREQQHSLKSISTTVRVDIEKLDSILHTIGELMLTRGAIKRIEHELAGIYGHSELVFDIHRASRTLERRLSELQQQVLEIRMVPIGQIFSRLAQIVKRYSREIGKPVNLTVFGEETELDKFIVEEIVDPLMHIVRNAIDHGIESPEERKRRGKPEKGTITVKAFQRGNNVIVETEDDGRGIDTEVIRKKALEKGIITAGKDIDDTELTGFIFRAGFSTKEKVTEVSGRGVGMDVVKNRISSIGGFVDVRTEKGIYTRFSLTIPITLAIIKSLLVRVGSNTFALPLSSISETLMVGRDDLQSIEGKRVYNLRGELLPVMPVLEFFETGSPTRESNHHESRYIVVSGYEERRVGLLVDELIGGQEIVIKSLGGYFEGLKGFAGVTEIGRHNVILVIDVETLTEEILLRHKGLVHV</sequence>
<dbReference type="Gene3D" id="2.30.30.40">
    <property type="entry name" value="SH3 Domains"/>
    <property type="match status" value="1"/>
</dbReference>
<dbReference type="PRINTS" id="PR00344">
    <property type="entry name" value="BCTRLSENSOR"/>
</dbReference>
<dbReference type="EMBL" id="UOGI01000105">
    <property type="protein sequence ID" value="VAX31323.1"/>
    <property type="molecule type" value="Genomic_DNA"/>
</dbReference>
<accession>A0A3B1D3E6</accession>
<dbReference type="SUPFAM" id="SSF55874">
    <property type="entry name" value="ATPase domain of HSP90 chaperone/DNA topoisomerase II/histidine kinase"/>
    <property type="match status" value="1"/>
</dbReference>
<evidence type="ECO:0000256" key="4">
    <source>
        <dbReference type="ARBA" id="ARBA00022679"/>
    </source>
</evidence>
<evidence type="ECO:0000256" key="3">
    <source>
        <dbReference type="ARBA" id="ARBA00022553"/>
    </source>
</evidence>
<comment type="catalytic activity">
    <reaction evidence="1">
        <text>ATP + protein L-histidine = ADP + protein N-phospho-L-histidine.</text>
        <dbReference type="EC" id="2.7.13.3"/>
    </reaction>
</comment>
<keyword evidence="3" id="KW-0597">Phosphoprotein</keyword>
<dbReference type="Gene3D" id="1.10.287.560">
    <property type="entry name" value="Histidine kinase CheA-like, homodimeric domain"/>
    <property type="match status" value="1"/>
</dbReference>
<dbReference type="GO" id="GO:0005737">
    <property type="term" value="C:cytoplasm"/>
    <property type="evidence" value="ECO:0007669"/>
    <property type="project" value="InterPro"/>
</dbReference>
<evidence type="ECO:0000259" key="6">
    <source>
        <dbReference type="PROSITE" id="PS50109"/>
    </source>
</evidence>
<feature type="domain" description="CheW-like" evidence="7">
    <location>
        <begin position="345"/>
        <end position="482"/>
    </location>
</feature>
<dbReference type="InterPro" id="IPR004105">
    <property type="entry name" value="CheA-like_dim"/>
</dbReference>
<dbReference type="InterPro" id="IPR004358">
    <property type="entry name" value="Sig_transdc_His_kin-like_C"/>
</dbReference>
<dbReference type="PROSITE" id="PS50109">
    <property type="entry name" value="HIS_KIN"/>
    <property type="match status" value="1"/>
</dbReference>
<dbReference type="SUPFAM" id="SSF50341">
    <property type="entry name" value="CheW-like"/>
    <property type="match status" value="1"/>
</dbReference>
<dbReference type="InterPro" id="IPR036890">
    <property type="entry name" value="HATPase_C_sf"/>
</dbReference>
<dbReference type="PANTHER" id="PTHR43395:SF1">
    <property type="entry name" value="CHEMOTAXIS PROTEIN CHEA"/>
    <property type="match status" value="1"/>
</dbReference>
<dbReference type="InterPro" id="IPR003594">
    <property type="entry name" value="HATPase_dom"/>
</dbReference>
<dbReference type="PANTHER" id="PTHR43395">
    <property type="entry name" value="SENSOR HISTIDINE KINASE CHEA"/>
    <property type="match status" value="1"/>
</dbReference>
<reference evidence="8" key="1">
    <citation type="submission" date="2018-06" db="EMBL/GenBank/DDBJ databases">
        <authorList>
            <person name="Zhirakovskaya E."/>
        </authorList>
    </citation>
    <scope>NUCLEOTIDE SEQUENCE</scope>
</reference>
<evidence type="ECO:0000313" key="8">
    <source>
        <dbReference type="EMBL" id="VAX31323.1"/>
    </source>
</evidence>
<feature type="domain" description="Histidine kinase" evidence="6">
    <location>
        <begin position="114"/>
        <end position="343"/>
    </location>
</feature>
<dbReference type="Gene3D" id="3.30.565.10">
    <property type="entry name" value="Histidine kinase-like ATPase, C-terminal domain"/>
    <property type="match status" value="1"/>
</dbReference>
<dbReference type="SMART" id="SM01231">
    <property type="entry name" value="H-kinase_dim"/>
    <property type="match status" value="1"/>
</dbReference>
<evidence type="ECO:0000256" key="1">
    <source>
        <dbReference type="ARBA" id="ARBA00000085"/>
    </source>
</evidence>
<dbReference type="Pfam" id="PF02895">
    <property type="entry name" value="H-kinase_dim"/>
    <property type="match status" value="1"/>
</dbReference>
<proteinExistence type="predicted"/>
<evidence type="ECO:0000256" key="2">
    <source>
        <dbReference type="ARBA" id="ARBA00012438"/>
    </source>
</evidence>
<evidence type="ECO:0000259" key="7">
    <source>
        <dbReference type="PROSITE" id="PS50851"/>
    </source>
</evidence>
<dbReference type="Pfam" id="PF02518">
    <property type="entry name" value="HATPase_c"/>
    <property type="match status" value="1"/>
</dbReference>